<organism evidence="1 2">
    <name type="scientific">Pristionchus mayeri</name>
    <dbReference type="NCBI Taxonomy" id="1317129"/>
    <lineage>
        <taxon>Eukaryota</taxon>
        <taxon>Metazoa</taxon>
        <taxon>Ecdysozoa</taxon>
        <taxon>Nematoda</taxon>
        <taxon>Chromadorea</taxon>
        <taxon>Rhabditida</taxon>
        <taxon>Rhabditina</taxon>
        <taxon>Diplogasteromorpha</taxon>
        <taxon>Diplogasteroidea</taxon>
        <taxon>Neodiplogasteridae</taxon>
        <taxon>Pristionchus</taxon>
    </lineage>
</organism>
<feature type="non-terminal residue" evidence="1">
    <location>
        <position position="1"/>
    </location>
</feature>
<sequence>IGSMAIGTSLRDGADVNISICSENEEDRQWFHPTTLPGDDDKLLLGPALAVANSIKALLERKGWWKRLFARDSLDNVEVIVGGQQRKYVLVQLQAVVRKQVLKVDLVIGKTINIEGAIMFKFVRWIAPNNLFAELNIMLKTWRVAILCSSFVQASLQHELAHVDGCYDRCSHQERTRP</sequence>
<gene>
    <name evidence="1" type="ORF">PMAYCL1PPCAC_20576</name>
</gene>
<name>A0AAN5CTI6_9BILA</name>
<dbReference type="AlphaFoldDB" id="A0AAN5CTI6"/>
<evidence type="ECO:0000313" key="1">
    <source>
        <dbReference type="EMBL" id="GMR50381.1"/>
    </source>
</evidence>
<dbReference type="Proteomes" id="UP001328107">
    <property type="component" value="Unassembled WGS sequence"/>
</dbReference>
<reference evidence="2" key="1">
    <citation type="submission" date="2022-10" db="EMBL/GenBank/DDBJ databases">
        <title>Genome assembly of Pristionchus species.</title>
        <authorList>
            <person name="Yoshida K."/>
            <person name="Sommer R.J."/>
        </authorList>
    </citation>
    <scope>NUCLEOTIDE SEQUENCE [LARGE SCALE GENOMIC DNA]</scope>
    <source>
        <strain evidence="2">RS5460</strain>
    </source>
</reference>
<accession>A0AAN5CTI6</accession>
<proteinExistence type="predicted"/>
<dbReference type="EMBL" id="BTRK01000004">
    <property type="protein sequence ID" value="GMR50381.1"/>
    <property type="molecule type" value="Genomic_DNA"/>
</dbReference>
<evidence type="ECO:0000313" key="2">
    <source>
        <dbReference type="Proteomes" id="UP001328107"/>
    </source>
</evidence>
<protein>
    <submittedName>
        <fullName evidence="1">Uncharacterized protein</fullName>
    </submittedName>
</protein>
<keyword evidence="2" id="KW-1185">Reference proteome</keyword>
<comment type="caution">
    <text evidence="1">The sequence shown here is derived from an EMBL/GenBank/DDBJ whole genome shotgun (WGS) entry which is preliminary data.</text>
</comment>